<reference evidence="2" key="1">
    <citation type="submission" date="2021-02" db="EMBL/GenBank/DDBJ databases">
        <title>Genome-Resolved Metagenomics of a Microbial Community Performing Photosynthetic Biological Nutrient Removal.</title>
        <authorList>
            <person name="Mcdaniel E.A."/>
        </authorList>
    </citation>
    <scope>NUCLEOTIDE SEQUENCE</scope>
    <source>
        <strain evidence="2">UWPOB_OBS1</strain>
    </source>
</reference>
<feature type="compositionally biased region" description="Gly residues" evidence="1">
    <location>
        <begin position="130"/>
        <end position="149"/>
    </location>
</feature>
<evidence type="ECO:0000313" key="2">
    <source>
        <dbReference type="EMBL" id="MBN8661514.1"/>
    </source>
</evidence>
<feature type="region of interest" description="Disordered" evidence="1">
    <location>
        <begin position="119"/>
        <end position="149"/>
    </location>
</feature>
<dbReference type="AlphaFoldDB" id="A0A8J7P881"/>
<evidence type="ECO:0000313" key="3">
    <source>
        <dbReference type="Proteomes" id="UP000664277"/>
    </source>
</evidence>
<comment type="caution">
    <text evidence="2">The sequence shown here is derived from an EMBL/GenBank/DDBJ whole genome shotgun (WGS) entry which is preliminary data.</text>
</comment>
<dbReference type="EMBL" id="JAFLCK010000021">
    <property type="protein sequence ID" value="MBN8661514.1"/>
    <property type="molecule type" value="Genomic_DNA"/>
</dbReference>
<protein>
    <submittedName>
        <fullName evidence="2">Uncharacterized protein</fullName>
    </submittedName>
</protein>
<accession>A0A8J7P881</accession>
<organism evidence="2 3">
    <name type="scientific">Candidatus Obscuribacter phosphatis</name>
    <dbReference type="NCBI Taxonomy" id="1906157"/>
    <lineage>
        <taxon>Bacteria</taxon>
        <taxon>Bacillati</taxon>
        <taxon>Candidatus Melainabacteria</taxon>
        <taxon>Candidatus Obscuribacterales</taxon>
        <taxon>Candidatus Obscuribacteraceae</taxon>
        <taxon>Candidatus Obscuribacter</taxon>
    </lineage>
</organism>
<sequence>MDCEYITEENCPIQATAKCHVDLDPFDAPMSSKIYLDYRNNSDKPVSAVKFRVRFVDAEGKDRGTFHAVDSFYLQPGGERSQKWKRDFTLHPGVVGMKVRALQVKYSDGGGWQSVKMQELAGSSEPGAGAPTGGGGDPAAGGGEAAVSP</sequence>
<proteinExistence type="predicted"/>
<name>A0A8J7P881_9BACT</name>
<evidence type="ECO:0000256" key="1">
    <source>
        <dbReference type="SAM" id="MobiDB-lite"/>
    </source>
</evidence>
<dbReference type="Proteomes" id="UP000664277">
    <property type="component" value="Unassembled WGS sequence"/>
</dbReference>
<gene>
    <name evidence="2" type="ORF">J0M35_14205</name>
</gene>